<reference evidence="2" key="1">
    <citation type="submission" date="2016-11" db="EMBL/GenBank/DDBJ databases">
        <title>The genome of Nicotiana attenuata.</title>
        <authorList>
            <person name="Xu S."/>
            <person name="Brockmoeller T."/>
            <person name="Gaquerel E."/>
            <person name="Navarro A."/>
            <person name="Kuhl H."/>
            <person name="Gase K."/>
            <person name="Ling Z."/>
            <person name="Zhou W."/>
            <person name="Kreitzer C."/>
            <person name="Stanke M."/>
            <person name="Tang H."/>
            <person name="Lyons E."/>
            <person name="Pandey P."/>
            <person name="Pandey S.P."/>
            <person name="Timmermann B."/>
            <person name="Baldwin I.T."/>
        </authorList>
    </citation>
    <scope>NUCLEOTIDE SEQUENCE [LARGE SCALE GENOMIC DNA]</scope>
    <source>
        <strain evidence="2">UT</strain>
    </source>
</reference>
<dbReference type="InterPro" id="IPR036047">
    <property type="entry name" value="F-box-like_dom_sf"/>
</dbReference>
<dbReference type="STRING" id="49451.A0A1J6JBD3"/>
<name>A0A1J6JBD3_NICAT</name>
<gene>
    <name evidence="2" type="primary">PP2B15_1</name>
    <name evidence="2" type="ORF">A4A49_26461</name>
</gene>
<dbReference type="Pfam" id="PF00646">
    <property type="entry name" value="F-box"/>
    <property type="match status" value="1"/>
</dbReference>
<dbReference type="SUPFAM" id="SSF81383">
    <property type="entry name" value="F-box domain"/>
    <property type="match status" value="1"/>
</dbReference>
<evidence type="ECO:0000313" key="2">
    <source>
        <dbReference type="EMBL" id="OIT07015.1"/>
    </source>
</evidence>
<feature type="domain" description="F-box" evidence="1">
    <location>
        <begin position="29"/>
        <end position="75"/>
    </location>
</feature>
<dbReference type="CDD" id="cd22162">
    <property type="entry name" value="F-box_AtSKIP3-like"/>
    <property type="match status" value="1"/>
</dbReference>
<proteinExistence type="predicted"/>
<dbReference type="OMA" id="GQREQRM"/>
<dbReference type="InterPro" id="IPR001810">
    <property type="entry name" value="F-box_dom"/>
</dbReference>
<dbReference type="AlphaFoldDB" id="A0A1J6JBD3"/>
<evidence type="ECO:0000259" key="1">
    <source>
        <dbReference type="PROSITE" id="PS50181"/>
    </source>
</evidence>
<dbReference type="Gramene" id="OIT07015">
    <property type="protein sequence ID" value="OIT07015"/>
    <property type="gene ID" value="A4A49_26461"/>
</dbReference>
<accession>A0A1J6JBD3</accession>
<dbReference type="Pfam" id="PF14299">
    <property type="entry name" value="PP2"/>
    <property type="match status" value="1"/>
</dbReference>
<dbReference type="PROSITE" id="PS50181">
    <property type="entry name" value="FBOX"/>
    <property type="match status" value="1"/>
</dbReference>
<organism evidence="2 3">
    <name type="scientific">Nicotiana attenuata</name>
    <name type="common">Coyote tobacco</name>
    <dbReference type="NCBI Taxonomy" id="49451"/>
    <lineage>
        <taxon>Eukaryota</taxon>
        <taxon>Viridiplantae</taxon>
        <taxon>Streptophyta</taxon>
        <taxon>Embryophyta</taxon>
        <taxon>Tracheophyta</taxon>
        <taxon>Spermatophyta</taxon>
        <taxon>Magnoliopsida</taxon>
        <taxon>eudicotyledons</taxon>
        <taxon>Gunneridae</taxon>
        <taxon>Pentapetalae</taxon>
        <taxon>asterids</taxon>
        <taxon>lamiids</taxon>
        <taxon>Solanales</taxon>
        <taxon>Solanaceae</taxon>
        <taxon>Nicotianoideae</taxon>
        <taxon>Nicotianeae</taxon>
        <taxon>Nicotiana</taxon>
    </lineage>
</organism>
<keyword evidence="3" id="KW-1185">Reference proteome</keyword>
<dbReference type="EMBL" id="MJEQ01037183">
    <property type="protein sequence ID" value="OIT07015.1"/>
    <property type="molecule type" value="Genomic_DNA"/>
</dbReference>
<protein>
    <submittedName>
        <fullName evidence="2">F-box protein pp2-b15</fullName>
    </submittedName>
</protein>
<dbReference type="SMR" id="A0A1J6JBD3"/>
<dbReference type="Proteomes" id="UP000187609">
    <property type="component" value="Unassembled WGS sequence"/>
</dbReference>
<comment type="caution">
    <text evidence="2">The sequence shown here is derived from an EMBL/GenBank/DDBJ whole genome shotgun (WGS) entry which is preliminary data.</text>
</comment>
<dbReference type="PANTHER" id="PTHR32278">
    <property type="entry name" value="F-BOX DOMAIN-CONTAINING PROTEIN"/>
    <property type="match status" value="1"/>
</dbReference>
<dbReference type="SMART" id="SM00256">
    <property type="entry name" value="FBOX"/>
    <property type="match status" value="1"/>
</dbReference>
<evidence type="ECO:0000313" key="3">
    <source>
        <dbReference type="Proteomes" id="UP000187609"/>
    </source>
</evidence>
<dbReference type="PANTHER" id="PTHR32278:SF15">
    <property type="entry name" value="F-BOX PROTEIN PP2-B13-RELATED"/>
    <property type="match status" value="1"/>
</dbReference>
<sequence length="307" mass="34981">MYVLGLATTQARSYFVFFLYNFMTMVAAEKHVHDLPEDCICTIISLTSPPDVLKLSLVSSTFRSAAESDYVWNVFLPSDCQDIARKSVTLLKYTTKKELFLCLCNSILIDGGNKSFALDKSTGKKSYVISAKELSILYGDEPDHWNWKPVPQSRFAEVVELKTICRLEIQGKMKTGELSPNTTYGAYLLMKISDRSFGLDSIPTEISVKVGDEEFVNTAYLRNPRSKKEQLESLFYRNRMEILKSRVNKGEEGLPREREDGWLEIKLGEFFNGRNGDEDIIMRLMEVKGYHVKGGLVIEGIELRPKH</sequence>
<dbReference type="InterPro" id="IPR025886">
    <property type="entry name" value="PP2-like"/>
</dbReference>
<dbReference type="Gene3D" id="1.20.1280.50">
    <property type="match status" value="1"/>
</dbReference>